<evidence type="ECO:0000313" key="2">
    <source>
        <dbReference type="Proteomes" id="UP000203302"/>
    </source>
</evidence>
<dbReference type="EMBL" id="KX397368">
    <property type="protein sequence ID" value="ANZ49101.1"/>
    <property type="molecule type" value="Genomic_DNA"/>
</dbReference>
<sequence length="98" mass="10804">MLWEIEANVETPVSSKLRASHLRMRRLGAQPEIPIGNGLLVRIRNIYVDGYFYSKNKTVGALSTVTPAKVSTLRVGRKPDVPPNAGLLANTVKAYPCR</sequence>
<accession>A0A1B2ICX0</accession>
<dbReference type="GeneID" id="29069139"/>
<reference evidence="2" key="1">
    <citation type="submission" date="2016-06" db="EMBL/GenBank/DDBJ databases">
        <authorList>
            <person name="Berg J.A."/>
            <person name="Grossarth S.E."/>
            <person name="Jarvis T.M."/>
            <person name="Merrill B.D."/>
            <person name="Breakwell D.P."/>
            <person name="Hope S."/>
            <person name="Grose J.H."/>
        </authorList>
    </citation>
    <scope>NUCLEOTIDE SEQUENCE [LARGE SCALE GENOMIC DNA]</scope>
</reference>
<dbReference type="KEGG" id="vg:29069139"/>
<dbReference type="RefSeq" id="YP_009292987.1">
    <property type="nucleotide sequence ID" value="NC_031127.1"/>
</dbReference>
<evidence type="ECO:0000313" key="1">
    <source>
        <dbReference type="EMBL" id="ANZ49101.1"/>
    </source>
</evidence>
<name>A0A1B2ICX0_9CAUD</name>
<gene>
    <name evidence="1" type="ORF">HUXLEY_17</name>
</gene>
<proteinExistence type="predicted"/>
<organism evidence="1 2">
    <name type="scientific">Erwinia phage vB_EamM_Huxley</name>
    <dbReference type="NCBI Taxonomy" id="1883373"/>
    <lineage>
        <taxon>Viruses</taxon>
        <taxon>Duplodnaviria</taxon>
        <taxon>Heunggongvirae</taxon>
        <taxon>Uroviricota</taxon>
        <taxon>Caudoviricetes</taxon>
        <taxon>Chimalliviridae</taxon>
        <taxon>Machinavirus</taxon>
        <taxon>Machinavirus machina</taxon>
    </lineage>
</organism>
<protein>
    <submittedName>
        <fullName evidence="1">Uncharacterized protein</fullName>
    </submittedName>
</protein>
<dbReference type="Proteomes" id="UP000203302">
    <property type="component" value="Segment"/>
</dbReference>